<keyword evidence="1" id="KW-0472">Membrane</keyword>
<dbReference type="PANTHER" id="PTHR36435">
    <property type="entry name" value="SLR1288 PROTEIN"/>
    <property type="match status" value="1"/>
</dbReference>
<feature type="domain" description="CAAX prenyl protease 2/Lysostaphin resistance protein A-like" evidence="2">
    <location>
        <begin position="147"/>
        <end position="243"/>
    </location>
</feature>
<feature type="transmembrane region" description="Helical" evidence="1">
    <location>
        <begin position="146"/>
        <end position="168"/>
    </location>
</feature>
<accession>A0A6S4GRU5</accession>
<dbReference type="PANTHER" id="PTHR36435:SF1">
    <property type="entry name" value="CAAX AMINO TERMINAL PROTEASE FAMILY PROTEIN"/>
    <property type="match status" value="1"/>
</dbReference>
<dbReference type="RefSeq" id="WP_039327005.1">
    <property type="nucleotide sequence ID" value="NZ_CP007496.1"/>
</dbReference>
<dbReference type="InterPro" id="IPR003675">
    <property type="entry name" value="Rce1/LyrA-like_dom"/>
</dbReference>
<dbReference type="EMBL" id="CP007496">
    <property type="protein sequence ID" value="AJA06742.1"/>
    <property type="molecule type" value="Genomic_DNA"/>
</dbReference>
<evidence type="ECO:0000313" key="4">
    <source>
        <dbReference type="Proteomes" id="UP000030902"/>
    </source>
</evidence>
<name>A0A6S4GRU5_9BACT</name>
<dbReference type="InterPro" id="IPR052710">
    <property type="entry name" value="CAAX_protease"/>
</dbReference>
<feature type="transmembrane region" description="Helical" evidence="1">
    <location>
        <begin position="206"/>
        <end position="224"/>
    </location>
</feature>
<dbReference type="GO" id="GO:0004175">
    <property type="term" value="F:endopeptidase activity"/>
    <property type="evidence" value="ECO:0007669"/>
    <property type="project" value="UniProtKB-ARBA"/>
</dbReference>
<dbReference type="KEGG" id="sox:TM7x_00940"/>
<keyword evidence="1" id="KW-1133">Transmembrane helix</keyword>
<feature type="transmembrane region" description="Helical" evidence="1">
    <location>
        <begin position="244"/>
        <end position="265"/>
    </location>
</feature>
<dbReference type="Proteomes" id="UP000030902">
    <property type="component" value="Chromosome"/>
</dbReference>
<organism evidence="3 4">
    <name type="scientific">Candidatus Nanosynbacter lyticus</name>
    <dbReference type="NCBI Taxonomy" id="2093824"/>
    <lineage>
        <taxon>Bacteria</taxon>
        <taxon>Candidatus Saccharimonadota</taxon>
        <taxon>Candidatus Saccharimonadia</taxon>
        <taxon>Candidatus Nanosynbacterales</taxon>
        <taxon>Candidatus Nanosynbacteraceae</taxon>
        <taxon>Candidatus Nanosynbacter</taxon>
    </lineage>
</organism>
<evidence type="ECO:0000259" key="2">
    <source>
        <dbReference type="Pfam" id="PF02517"/>
    </source>
</evidence>
<feature type="transmembrane region" description="Helical" evidence="1">
    <location>
        <begin position="14"/>
        <end position="35"/>
    </location>
</feature>
<proteinExistence type="predicted"/>
<dbReference type="AlphaFoldDB" id="A0A6S4GRU5"/>
<dbReference type="GO" id="GO:0080120">
    <property type="term" value="P:CAAX-box protein maturation"/>
    <property type="evidence" value="ECO:0007669"/>
    <property type="project" value="UniProtKB-ARBA"/>
</dbReference>
<sequence length="266" mass="29849">MWGSFYKKLKGRKWWLLVALPIWVYGAFLIVEIIISLLVNQLVGLGVPLKSINPVIFNTAISVFVYGISLAVVVGVPIYIKKRRTSLQDLGVNDWPTFLEIFISPLAFVAYFLLTIVTMSIASGVFSVDVQQRQAIPFSQSMLASHWQLLMAFTVMVVLGPIVEELLYRGYLYGKLRNSFSIWLSVLMTSITFGLAHLWVGPGAPLQWAVAVDTFTLSLVMCAAREYTGAVWVPMMMHMMKNGIAFYFLFINTNAVDQIGALFPFI</sequence>
<feature type="transmembrane region" description="Helical" evidence="1">
    <location>
        <begin position="101"/>
        <end position="126"/>
    </location>
</feature>
<keyword evidence="4" id="KW-1185">Reference proteome</keyword>
<protein>
    <recommendedName>
        <fullName evidence="2">CAAX prenyl protease 2/Lysostaphin resistance protein A-like domain-containing protein</fullName>
    </recommendedName>
</protein>
<dbReference type="Pfam" id="PF02517">
    <property type="entry name" value="Rce1-like"/>
    <property type="match status" value="1"/>
</dbReference>
<evidence type="ECO:0000313" key="3">
    <source>
        <dbReference type="EMBL" id="AJA06742.1"/>
    </source>
</evidence>
<gene>
    <name evidence="3" type="ORF">TM7x_00940</name>
</gene>
<keyword evidence="1" id="KW-0812">Transmembrane</keyword>
<reference evidence="3 4" key="1">
    <citation type="journal article" date="2015" name="Proc. Natl. Acad. Sci. U.S.A.">
        <title>Cultivation of a human-associated TM7 phylotype reveals a reduced genome and epibiotic parasitic lifestyle.</title>
        <authorList>
            <person name="He X."/>
            <person name="McLean J.S."/>
            <person name="Edlund A."/>
            <person name="Yooseph S."/>
            <person name="Hall A.P."/>
            <person name="Liu S.Y."/>
            <person name="Dorrestein P.C."/>
            <person name="Esquenazi E."/>
            <person name="Hunter R.C."/>
            <person name="Cheng G."/>
            <person name="Nelson K.E."/>
            <person name="Lux R."/>
            <person name="Shi W."/>
        </authorList>
    </citation>
    <scope>NUCLEOTIDE SEQUENCE [LARGE SCALE GENOMIC DNA]</scope>
    <source>
        <strain evidence="3 4">TM7x</strain>
    </source>
</reference>
<feature type="transmembrane region" description="Helical" evidence="1">
    <location>
        <begin position="55"/>
        <end position="80"/>
    </location>
</feature>
<evidence type="ECO:0000256" key="1">
    <source>
        <dbReference type="SAM" id="Phobius"/>
    </source>
</evidence>
<feature type="transmembrane region" description="Helical" evidence="1">
    <location>
        <begin position="180"/>
        <end position="200"/>
    </location>
</feature>